<comment type="subcellular location">
    <subcellularLocation>
        <location evidence="2">Membrane</location>
    </subcellularLocation>
</comment>
<evidence type="ECO:0000259" key="12">
    <source>
        <dbReference type="PROSITE" id="PS50109"/>
    </source>
</evidence>
<dbReference type="InterPro" id="IPR000700">
    <property type="entry name" value="PAS-assoc_C"/>
</dbReference>
<keyword evidence="4 10" id="KW-0597">Phosphoprotein</keyword>
<dbReference type="PROSITE" id="PS50110">
    <property type="entry name" value="RESPONSE_REGULATORY"/>
    <property type="match status" value="1"/>
</dbReference>
<dbReference type="InterPro" id="IPR005467">
    <property type="entry name" value="His_kinase_dom"/>
</dbReference>
<dbReference type="PROSITE" id="PS50885">
    <property type="entry name" value="HAMP"/>
    <property type="match status" value="1"/>
</dbReference>
<dbReference type="PROSITE" id="PS50112">
    <property type="entry name" value="PAS"/>
    <property type="match status" value="1"/>
</dbReference>
<dbReference type="InterPro" id="IPR035965">
    <property type="entry name" value="PAS-like_dom_sf"/>
</dbReference>
<evidence type="ECO:0000256" key="6">
    <source>
        <dbReference type="ARBA" id="ARBA00022741"/>
    </source>
</evidence>
<dbReference type="SUPFAM" id="SSF47384">
    <property type="entry name" value="Homodimeric domain of signal transducing histidine kinase"/>
    <property type="match status" value="1"/>
</dbReference>
<dbReference type="SMART" id="SM00387">
    <property type="entry name" value="HATPase_c"/>
    <property type="match status" value="1"/>
</dbReference>
<evidence type="ECO:0000256" key="10">
    <source>
        <dbReference type="PROSITE-ProRule" id="PRU00169"/>
    </source>
</evidence>
<dbReference type="NCBIfam" id="TIGR00229">
    <property type="entry name" value="sensory_box"/>
    <property type="match status" value="1"/>
</dbReference>
<name>A0A1F6C6B0_HANXR</name>
<dbReference type="Pfam" id="PF08448">
    <property type="entry name" value="PAS_4"/>
    <property type="match status" value="1"/>
</dbReference>
<evidence type="ECO:0000256" key="1">
    <source>
        <dbReference type="ARBA" id="ARBA00000085"/>
    </source>
</evidence>
<comment type="catalytic activity">
    <reaction evidence="1">
        <text>ATP + protein L-histidine = ADP + protein N-phospho-L-histidine.</text>
        <dbReference type="EC" id="2.7.13.3"/>
    </reaction>
</comment>
<dbReference type="InterPro" id="IPR001789">
    <property type="entry name" value="Sig_transdc_resp-reg_receiver"/>
</dbReference>
<dbReference type="GO" id="GO:0016020">
    <property type="term" value="C:membrane"/>
    <property type="evidence" value="ECO:0007669"/>
    <property type="project" value="UniProtKB-SubCell"/>
</dbReference>
<evidence type="ECO:0000256" key="2">
    <source>
        <dbReference type="ARBA" id="ARBA00004370"/>
    </source>
</evidence>
<feature type="transmembrane region" description="Helical" evidence="11">
    <location>
        <begin position="7"/>
        <end position="29"/>
    </location>
</feature>
<dbReference type="InterPro" id="IPR013656">
    <property type="entry name" value="PAS_4"/>
</dbReference>
<dbReference type="InterPro" id="IPR036097">
    <property type="entry name" value="HisK_dim/P_sf"/>
</dbReference>
<evidence type="ECO:0000256" key="11">
    <source>
        <dbReference type="SAM" id="Phobius"/>
    </source>
</evidence>
<feature type="domain" description="Response regulatory" evidence="13">
    <location>
        <begin position="497"/>
        <end position="613"/>
    </location>
</feature>
<keyword evidence="11" id="KW-0472">Membrane</keyword>
<evidence type="ECO:0000256" key="7">
    <source>
        <dbReference type="ARBA" id="ARBA00022777"/>
    </source>
</evidence>
<dbReference type="PANTHER" id="PTHR43065">
    <property type="entry name" value="SENSOR HISTIDINE KINASE"/>
    <property type="match status" value="1"/>
</dbReference>
<dbReference type="AlphaFoldDB" id="A0A1F6C6B0"/>
<dbReference type="PANTHER" id="PTHR43065:SF46">
    <property type="entry name" value="C4-DICARBOXYLATE TRANSPORT SENSOR PROTEIN DCTB"/>
    <property type="match status" value="1"/>
</dbReference>
<dbReference type="SMART" id="SM00388">
    <property type="entry name" value="HisKA"/>
    <property type="match status" value="1"/>
</dbReference>
<evidence type="ECO:0000256" key="8">
    <source>
        <dbReference type="ARBA" id="ARBA00022840"/>
    </source>
</evidence>
<keyword evidence="11" id="KW-1133">Transmembrane helix</keyword>
<keyword evidence="8" id="KW-0067">ATP-binding</keyword>
<keyword evidence="11" id="KW-0812">Transmembrane</keyword>
<keyword evidence="6" id="KW-0547">Nucleotide-binding</keyword>
<evidence type="ECO:0000313" key="18">
    <source>
        <dbReference type="Proteomes" id="UP000178606"/>
    </source>
</evidence>
<organism evidence="17 18">
    <name type="scientific">Handelsmanbacteria sp. (strain RIFCSPLOWO2_12_FULL_64_10)</name>
    <dbReference type="NCBI Taxonomy" id="1817868"/>
    <lineage>
        <taxon>Bacteria</taxon>
        <taxon>Candidatus Handelsmaniibacteriota</taxon>
    </lineage>
</organism>
<evidence type="ECO:0000313" key="17">
    <source>
        <dbReference type="EMBL" id="OGG44674.1"/>
    </source>
</evidence>
<dbReference type="InterPro" id="IPR003660">
    <property type="entry name" value="HAMP_dom"/>
</dbReference>
<feature type="domain" description="HAMP" evidence="16">
    <location>
        <begin position="61"/>
        <end position="116"/>
    </location>
</feature>
<feature type="transmembrane region" description="Helical" evidence="11">
    <location>
        <begin position="41"/>
        <end position="60"/>
    </location>
</feature>
<dbReference type="SUPFAM" id="SSF52172">
    <property type="entry name" value="CheY-like"/>
    <property type="match status" value="1"/>
</dbReference>
<feature type="domain" description="PAS" evidence="14">
    <location>
        <begin position="114"/>
        <end position="185"/>
    </location>
</feature>
<dbReference type="Gene3D" id="6.10.340.10">
    <property type="match status" value="1"/>
</dbReference>
<dbReference type="Gene3D" id="3.30.565.10">
    <property type="entry name" value="Histidine kinase-like ATPase, C-terminal domain"/>
    <property type="match status" value="1"/>
</dbReference>
<dbReference type="Pfam" id="PF02518">
    <property type="entry name" value="HATPase_c"/>
    <property type="match status" value="1"/>
</dbReference>
<dbReference type="InterPro" id="IPR004358">
    <property type="entry name" value="Sig_transdc_His_kin-like_C"/>
</dbReference>
<dbReference type="GO" id="GO:0000155">
    <property type="term" value="F:phosphorelay sensor kinase activity"/>
    <property type="evidence" value="ECO:0007669"/>
    <property type="project" value="InterPro"/>
</dbReference>
<keyword evidence="5" id="KW-0808">Transferase</keyword>
<feature type="domain" description="Histidine kinase" evidence="12">
    <location>
        <begin position="254"/>
        <end position="477"/>
    </location>
</feature>
<gene>
    <name evidence="17" type="ORF">A3F84_11550</name>
</gene>
<keyword evidence="9" id="KW-0902">Two-component regulatory system</keyword>
<dbReference type="InterPro" id="IPR000014">
    <property type="entry name" value="PAS"/>
</dbReference>
<evidence type="ECO:0000256" key="9">
    <source>
        <dbReference type="ARBA" id="ARBA00023012"/>
    </source>
</evidence>
<dbReference type="CDD" id="cd00156">
    <property type="entry name" value="REC"/>
    <property type="match status" value="1"/>
</dbReference>
<dbReference type="Proteomes" id="UP000178606">
    <property type="component" value="Unassembled WGS sequence"/>
</dbReference>
<dbReference type="SMART" id="SM00448">
    <property type="entry name" value="REC"/>
    <property type="match status" value="1"/>
</dbReference>
<dbReference type="Gene3D" id="3.40.50.2300">
    <property type="match status" value="1"/>
</dbReference>
<evidence type="ECO:0000256" key="4">
    <source>
        <dbReference type="ARBA" id="ARBA00022553"/>
    </source>
</evidence>
<dbReference type="SUPFAM" id="SSF55874">
    <property type="entry name" value="ATPase domain of HSP90 chaperone/DNA topoisomerase II/histidine kinase"/>
    <property type="match status" value="1"/>
</dbReference>
<evidence type="ECO:0000259" key="15">
    <source>
        <dbReference type="PROSITE" id="PS50113"/>
    </source>
</evidence>
<dbReference type="InterPro" id="IPR036890">
    <property type="entry name" value="HATPase_C_sf"/>
</dbReference>
<feature type="modified residue" description="4-aspartylphosphate" evidence="10">
    <location>
        <position position="548"/>
    </location>
</feature>
<proteinExistence type="predicted"/>
<evidence type="ECO:0000259" key="13">
    <source>
        <dbReference type="PROSITE" id="PS50110"/>
    </source>
</evidence>
<feature type="domain" description="PAC" evidence="15">
    <location>
        <begin position="189"/>
        <end position="241"/>
    </location>
</feature>
<evidence type="ECO:0000259" key="16">
    <source>
        <dbReference type="PROSITE" id="PS50885"/>
    </source>
</evidence>
<keyword evidence="7" id="KW-0418">Kinase</keyword>
<evidence type="ECO:0000256" key="3">
    <source>
        <dbReference type="ARBA" id="ARBA00012438"/>
    </source>
</evidence>
<dbReference type="Gene3D" id="3.30.450.20">
    <property type="entry name" value="PAS domain"/>
    <property type="match status" value="1"/>
</dbReference>
<dbReference type="PROSITE" id="PS50109">
    <property type="entry name" value="HIS_KIN"/>
    <property type="match status" value="1"/>
</dbReference>
<evidence type="ECO:0000256" key="5">
    <source>
        <dbReference type="ARBA" id="ARBA00022679"/>
    </source>
</evidence>
<reference evidence="17 18" key="1">
    <citation type="journal article" date="2016" name="Nat. Commun.">
        <title>Thousands of microbial genomes shed light on interconnected biogeochemical processes in an aquifer system.</title>
        <authorList>
            <person name="Anantharaman K."/>
            <person name="Brown C.T."/>
            <person name="Hug L.A."/>
            <person name="Sharon I."/>
            <person name="Castelle C.J."/>
            <person name="Probst A.J."/>
            <person name="Thomas B.C."/>
            <person name="Singh A."/>
            <person name="Wilkins M.J."/>
            <person name="Karaoz U."/>
            <person name="Brodie E.L."/>
            <person name="Williams K.H."/>
            <person name="Hubbard S.S."/>
            <person name="Banfield J.F."/>
        </authorList>
    </citation>
    <scope>NUCLEOTIDE SEQUENCE [LARGE SCALE GENOMIC DNA]</scope>
    <source>
        <strain evidence="18">RIFCSPLOWO2_12_FULL_64_10</strain>
    </source>
</reference>
<protein>
    <recommendedName>
        <fullName evidence="3">histidine kinase</fullName>
        <ecNumber evidence="3">2.7.13.3</ecNumber>
    </recommendedName>
</protein>
<comment type="caution">
    <text evidence="17">The sequence shown here is derived from an EMBL/GenBank/DDBJ whole genome shotgun (WGS) entry which is preliminary data.</text>
</comment>
<dbReference type="InterPro" id="IPR003661">
    <property type="entry name" value="HisK_dim/P_dom"/>
</dbReference>
<dbReference type="PROSITE" id="PS50113">
    <property type="entry name" value="PAC"/>
    <property type="match status" value="1"/>
</dbReference>
<dbReference type="EC" id="2.7.13.3" evidence="3"/>
<dbReference type="SUPFAM" id="SSF55785">
    <property type="entry name" value="PYP-like sensor domain (PAS domain)"/>
    <property type="match status" value="1"/>
</dbReference>
<dbReference type="Pfam" id="PF00512">
    <property type="entry name" value="HisKA"/>
    <property type="match status" value="1"/>
</dbReference>
<dbReference type="InterPro" id="IPR003594">
    <property type="entry name" value="HATPase_dom"/>
</dbReference>
<dbReference type="CDD" id="cd00082">
    <property type="entry name" value="HisKA"/>
    <property type="match status" value="1"/>
</dbReference>
<evidence type="ECO:0000259" key="14">
    <source>
        <dbReference type="PROSITE" id="PS50112"/>
    </source>
</evidence>
<dbReference type="InterPro" id="IPR001610">
    <property type="entry name" value="PAC"/>
</dbReference>
<dbReference type="EMBL" id="MFKF01000398">
    <property type="protein sequence ID" value="OGG44674.1"/>
    <property type="molecule type" value="Genomic_DNA"/>
</dbReference>
<sequence length="615" mass="69092">MGLTRRLLVYGAGMLLLAFAVLEVAQHLIFGLTETFVRWHLLYVAGFILLLLGPLWCFLLRRVLRPLARLVEANRRVMAGREAESLISPEEIPDDEIGEVMRTRNETLEELRQREEKFRSLVENTSDWVWEVDASGRYVYSSPRVRDILGYEPEEIVGRTPFDLMPSEAEVRRVRALFEEAVRRRERLVVLENVVVHKDGRHVVLETSGVPILRPDGTLTGYRGIDRDITERKRLEQQLLQAQKMEAVGTLAGGIAHDFNNLLTTIIGFTQMALLEEDLNPRVRNYIARVPEQGKRAAKLISQLLTFSRKAVTEKQPMSLRSLVKETAKMLERTIPENIAIQLKMPEDVWTVNADLTQMQQVLMNLCVNASHAMPDGGELILGLENVTLDEAYCRQYVYACPGHYVCLSVRDTGVGMTPEVQGHIFEPFFTTKQAGEGTGLGLAMVYGIVKEHKGHVNVYSEVGKGSEFKVYLPAMEEEAIQQVVSTEEPPTGGTETLLLVEDEDLVLTAGREILERLGYTVLTAKDGEEALRVYRAHRGEIALVLTDMVMPKMGGQELYEALRQMDAGVKALLMSGYSLKEKVADLRAQGLKGFVQKPFGFAKLGQAVRKALDE</sequence>
<dbReference type="SMART" id="SM00086">
    <property type="entry name" value="PAC"/>
    <property type="match status" value="1"/>
</dbReference>
<dbReference type="Pfam" id="PF00072">
    <property type="entry name" value="Response_reg"/>
    <property type="match status" value="1"/>
</dbReference>
<dbReference type="PRINTS" id="PR00344">
    <property type="entry name" value="BCTRLSENSOR"/>
</dbReference>
<dbReference type="Gene3D" id="1.10.287.130">
    <property type="match status" value="1"/>
</dbReference>
<dbReference type="InterPro" id="IPR011006">
    <property type="entry name" value="CheY-like_superfamily"/>
</dbReference>
<accession>A0A1F6C6B0</accession>
<dbReference type="SMART" id="SM00091">
    <property type="entry name" value="PAS"/>
    <property type="match status" value="1"/>
</dbReference>
<dbReference type="CDD" id="cd00130">
    <property type="entry name" value="PAS"/>
    <property type="match status" value="1"/>
</dbReference>
<dbReference type="GO" id="GO:0005524">
    <property type="term" value="F:ATP binding"/>
    <property type="evidence" value="ECO:0007669"/>
    <property type="project" value="UniProtKB-KW"/>
</dbReference>